<protein>
    <recommendedName>
        <fullName evidence="3">TIR domain-containing protein</fullName>
    </recommendedName>
</protein>
<dbReference type="AlphaFoldDB" id="A0ABF7RAL3"/>
<sequence length="178" mass="20298">MWVTQSYLAAVEPDAKVFIYYLFEDYNPEQIAFTEAVQQRLEQLGEIYGGDVSLLMPNSRYAARIEAEVRGIGDFWWTLQRKLPALLISTCPLSKFSPSTAEFSLISFASTDPAGAAEAVERVRRIADQQLRWSFESKPEKEKVSIWRHFFDALELKPGIHGVRLDLKKLGAPRRSVD</sequence>
<name>A0ABF7RAL3_RALSL</name>
<evidence type="ECO:0000313" key="2">
    <source>
        <dbReference type="Proteomes" id="UP000053470"/>
    </source>
</evidence>
<reference evidence="1" key="1">
    <citation type="submission" date="2014-11" db="EMBL/GenBank/DDBJ databases">
        <authorList>
            <person name="Genoscope - CEA"/>
        </authorList>
    </citation>
    <scope>NUCLEOTIDE SEQUENCE</scope>
    <source>
        <strain evidence="1">IPO1609</strain>
    </source>
</reference>
<evidence type="ECO:0008006" key="3">
    <source>
        <dbReference type="Google" id="ProtNLM"/>
    </source>
</evidence>
<gene>
    <name evidence="1" type="ORF">RSIPO_00030</name>
</gene>
<proteinExistence type="predicted"/>
<organism evidence="1 2">
    <name type="scientific">Ralstonia solanacearum IPO1609</name>
    <dbReference type="NCBI Taxonomy" id="564066"/>
    <lineage>
        <taxon>Bacteria</taxon>
        <taxon>Pseudomonadati</taxon>
        <taxon>Pseudomonadota</taxon>
        <taxon>Betaproteobacteria</taxon>
        <taxon>Burkholderiales</taxon>
        <taxon>Burkholderiaceae</taxon>
        <taxon>Ralstonia</taxon>
        <taxon>Ralstonia solanacearum species complex</taxon>
    </lineage>
</organism>
<reference evidence="1" key="2">
    <citation type="submission" date="2022-04" db="EMBL/GenBank/DDBJ databases">
        <title>Genomic draft of R. solanacearum strain IPO1609, a phylotype IIB1/biovar 2/race 3 strain isolated from potato in Europe.</title>
        <authorList>
            <person name="Boucher C."/>
            <person name="Carrere S."/>
            <person name="Dossat C."/>
            <person name="Elbaz M."/>
            <person name="Genin S."/>
            <person name="Gouzy J."/>
            <person name="Prior P."/>
            <person name="Segurens B."/>
            <person name="Wincker P."/>
        </authorList>
    </citation>
    <scope>NUCLEOTIDE SEQUENCE</scope>
    <source>
        <strain evidence="1">IPO1609</strain>
    </source>
</reference>
<dbReference type="EMBL" id="LN651282">
    <property type="protein sequence ID" value="CEJ17855.1"/>
    <property type="molecule type" value="Genomic_DNA"/>
</dbReference>
<evidence type="ECO:0000313" key="1">
    <source>
        <dbReference type="EMBL" id="CEJ17855.1"/>
    </source>
</evidence>
<dbReference type="Proteomes" id="UP000053470">
    <property type="component" value="Unassembled WGS sequence"/>
</dbReference>
<accession>A0ABF7RAL3</accession>
<keyword evidence="2" id="KW-1185">Reference proteome</keyword>